<evidence type="ECO:0000313" key="1">
    <source>
        <dbReference type="EMBL" id="CAG8540025.1"/>
    </source>
</evidence>
<gene>
    <name evidence="1" type="ORF">AMORRO_LOCUS5081</name>
</gene>
<reference evidence="1" key="1">
    <citation type="submission" date="2021-06" db="EMBL/GenBank/DDBJ databases">
        <authorList>
            <person name="Kallberg Y."/>
            <person name="Tangrot J."/>
            <person name="Rosling A."/>
        </authorList>
    </citation>
    <scope>NUCLEOTIDE SEQUENCE</scope>
    <source>
        <strain evidence="1">CL551</strain>
    </source>
</reference>
<dbReference type="EMBL" id="CAJVPV010002960">
    <property type="protein sequence ID" value="CAG8540025.1"/>
    <property type="molecule type" value="Genomic_DNA"/>
</dbReference>
<keyword evidence="2" id="KW-1185">Reference proteome</keyword>
<name>A0A9N9AU20_9GLOM</name>
<sequence length="338" mass="39702">MYDKNGPLAHMEGHNSTYKRARRIDSATFSRQDSVKYFQYQNGDIQNEVEETFRNMILNRLECAYSGWTKESEKDVLDVLLGSGFKWTIENFLLAIEHISRNISEKIIQICITWYSQKLNKISESRDPEIVYQIFEILSRHHDVFRDIFDELISIAKKKVLQYNKAQILRTTTQILRMQGTIPSHYEQVVKDIITEYRDAGDTCTLSLAYRSHQEDQVANTTIRYLPQDLRIPIEKDLKEEIEKTFDFDQKMTKFPAETFAVTLKRFIQRLLTVCGRYINDVAYHQKSREKNFNVDRFSNKRFAAKKDISSSNCDYNIFSFTSSFELSGSSNIKTPFD</sequence>
<comment type="caution">
    <text evidence="1">The sequence shown here is derived from an EMBL/GenBank/DDBJ whole genome shotgun (WGS) entry which is preliminary data.</text>
</comment>
<dbReference type="Proteomes" id="UP000789342">
    <property type="component" value="Unassembled WGS sequence"/>
</dbReference>
<accession>A0A9N9AU20</accession>
<protein>
    <submittedName>
        <fullName evidence="1">15740_t:CDS:1</fullName>
    </submittedName>
</protein>
<organism evidence="1 2">
    <name type="scientific">Acaulospora morrowiae</name>
    <dbReference type="NCBI Taxonomy" id="94023"/>
    <lineage>
        <taxon>Eukaryota</taxon>
        <taxon>Fungi</taxon>
        <taxon>Fungi incertae sedis</taxon>
        <taxon>Mucoromycota</taxon>
        <taxon>Glomeromycotina</taxon>
        <taxon>Glomeromycetes</taxon>
        <taxon>Diversisporales</taxon>
        <taxon>Acaulosporaceae</taxon>
        <taxon>Acaulospora</taxon>
    </lineage>
</organism>
<proteinExistence type="predicted"/>
<evidence type="ECO:0000313" key="2">
    <source>
        <dbReference type="Proteomes" id="UP000789342"/>
    </source>
</evidence>
<dbReference type="AlphaFoldDB" id="A0A9N9AU20"/>